<dbReference type="EMBL" id="UNRR01000014">
    <property type="protein sequence ID" value="SYZ78235.1"/>
    <property type="molecule type" value="Genomic_DNA"/>
</dbReference>
<gene>
    <name evidence="2" type="ORF">TART1_1018</name>
</gene>
<proteinExistence type="predicted"/>
<feature type="transmembrane region" description="Helical" evidence="1">
    <location>
        <begin position="45"/>
        <end position="63"/>
    </location>
</feature>
<reference evidence="3" key="1">
    <citation type="submission" date="2018-05" db="EMBL/GenBank/DDBJ databases">
        <authorList>
            <person name="Strepis N."/>
        </authorList>
    </citation>
    <scope>NUCLEOTIDE SEQUENCE [LARGE SCALE GENOMIC DNA]</scope>
</reference>
<dbReference type="Proteomes" id="UP000262072">
    <property type="component" value="Unassembled WGS sequence"/>
</dbReference>
<sequence length="64" mass="6595">MLKNGLGLLASRFGLETWAAGMIVTAFTNGGAVVVSAIWPWMFPFVGTLNGLIVTAGAVAAIGW</sequence>
<dbReference type="AlphaFoldDB" id="A0A383TDL8"/>
<organism evidence="2 3">
    <name type="scientific">Trichococcus shcherbakoviae</name>
    <dbReference type="NCBI Taxonomy" id="2094020"/>
    <lineage>
        <taxon>Bacteria</taxon>
        <taxon>Bacillati</taxon>
        <taxon>Bacillota</taxon>
        <taxon>Bacilli</taxon>
        <taxon>Lactobacillales</taxon>
        <taxon>Carnobacteriaceae</taxon>
        <taxon>Trichococcus</taxon>
    </lineage>
</organism>
<keyword evidence="1" id="KW-1133">Transmembrane helix</keyword>
<keyword evidence="1" id="KW-0812">Transmembrane</keyword>
<evidence type="ECO:0000313" key="2">
    <source>
        <dbReference type="EMBL" id="SYZ78235.1"/>
    </source>
</evidence>
<keyword evidence="1" id="KW-0472">Membrane</keyword>
<accession>A0A383TDL8</accession>
<protein>
    <submittedName>
        <fullName evidence="2">Uncharacterized protein</fullName>
    </submittedName>
</protein>
<dbReference type="RefSeq" id="WP_119092848.1">
    <property type="nucleotide sequence ID" value="NZ_UNRR01000014.1"/>
</dbReference>
<evidence type="ECO:0000313" key="3">
    <source>
        <dbReference type="Proteomes" id="UP000262072"/>
    </source>
</evidence>
<feature type="transmembrane region" description="Helical" evidence="1">
    <location>
        <begin position="20"/>
        <end position="39"/>
    </location>
</feature>
<name>A0A383TDL8_9LACT</name>
<evidence type="ECO:0000256" key="1">
    <source>
        <dbReference type="SAM" id="Phobius"/>
    </source>
</evidence>